<dbReference type="AlphaFoldDB" id="A0A9D0YRF8"/>
<dbReference type="GO" id="GO:0031564">
    <property type="term" value="P:transcription antitermination"/>
    <property type="evidence" value="ECO:0007669"/>
    <property type="project" value="UniProtKB-KW"/>
</dbReference>
<feature type="domain" description="NusB/RsmB/TIM44" evidence="6">
    <location>
        <begin position="185"/>
        <end position="292"/>
    </location>
</feature>
<dbReference type="GO" id="GO:0003723">
    <property type="term" value="F:RNA binding"/>
    <property type="evidence" value="ECO:0007669"/>
    <property type="project" value="UniProtKB-KW"/>
</dbReference>
<comment type="caution">
    <text evidence="7">The sequence shown here is derived from an EMBL/GenBank/DDBJ whole genome shotgun (WGS) entry which is preliminary data.</text>
</comment>
<dbReference type="InterPro" id="IPR006027">
    <property type="entry name" value="NusB_RsmB_TIM44"/>
</dbReference>
<evidence type="ECO:0000256" key="1">
    <source>
        <dbReference type="ARBA" id="ARBA00005952"/>
    </source>
</evidence>
<comment type="similarity">
    <text evidence="1">Belongs to the NusB family.</text>
</comment>
<dbReference type="PANTHER" id="PTHR11078:SF3">
    <property type="entry name" value="ANTITERMINATION NUSB DOMAIN-CONTAINING PROTEIN"/>
    <property type="match status" value="1"/>
</dbReference>
<dbReference type="EMBL" id="DQVE01000056">
    <property type="protein sequence ID" value="HIP98855.1"/>
    <property type="molecule type" value="Genomic_DNA"/>
</dbReference>
<dbReference type="Gene3D" id="1.10.940.10">
    <property type="entry name" value="NusB-like"/>
    <property type="match status" value="1"/>
</dbReference>
<dbReference type="PANTHER" id="PTHR11078">
    <property type="entry name" value="N UTILIZATION SUBSTANCE PROTEIN B-RELATED"/>
    <property type="match status" value="1"/>
</dbReference>
<keyword evidence="4" id="KW-0805">Transcription regulation</keyword>
<evidence type="ECO:0000313" key="7">
    <source>
        <dbReference type="EMBL" id="HIP98855.1"/>
    </source>
</evidence>
<dbReference type="InterPro" id="IPR011605">
    <property type="entry name" value="NusB_fam"/>
</dbReference>
<sequence length="303" mass="35673">MRFRKYSRKHAFNILYQWDITGEDLDRLNEEYWENLENSYRLASSVAENLKNLIEKQKDFDIEVFSKKFETLADEEILADKLRGKLFAVYLLLRAVEDFHNFALTYTGWISEKAKPKLEKAFSILSEIENSLEKLQKIEIDSKEDLEKLLKFVRDLRENPPKDFDTLKEAEREFRQRVLQVVKTFLEEIKEFSSKRVEEDLGEIREYAQKLLKVYKDHKIEVDSTIEEFLEDWTLDSLGSIERNLLRLGTTEFVHVGVQDPGRAFNDYIDFAKAFVGKKAAKFVNGVLSAIYNKRVAGSKRKD</sequence>
<keyword evidence="3" id="KW-0694">RNA-binding</keyword>
<name>A0A9D0YRF8_AQUAO</name>
<keyword evidence="5" id="KW-0804">Transcription</keyword>
<dbReference type="GO" id="GO:0005829">
    <property type="term" value="C:cytosol"/>
    <property type="evidence" value="ECO:0007669"/>
    <property type="project" value="TreeGrafter"/>
</dbReference>
<evidence type="ECO:0000256" key="5">
    <source>
        <dbReference type="ARBA" id="ARBA00023163"/>
    </source>
</evidence>
<evidence type="ECO:0000259" key="6">
    <source>
        <dbReference type="Pfam" id="PF01029"/>
    </source>
</evidence>
<evidence type="ECO:0000256" key="3">
    <source>
        <dbReference type="ARBA" id="ARBA00022884"/>
    </source>
</evidence>
<keyword evidence="2" id="KW-0889">Transcription antitermination</keyword>
<proteinExistence type="inferred from homology"/>
<dbReference type="Pfam" id="PF01029">
    <property type="entry name" value="NusB"/>
    <property type="match status" value="1"/>
</dbReference>
<evidence type="ECO:0000256" key="2">
    <source>
        <dbReference type="ARBA" id="ARBA00022814"/>
    </source>
</evidence>
<reference evidence="7" key="1">
    <citation type="journal article" date="2020" name="ISME J.">
        <title>Gammaproteobacteria mediating utilization of methyl-, sulfur- and petroleum organic compounds in deep ocean hydrothermal plumes.</title>
        <authorList>
            <person name="Zhou Z."/>
            <person name="Liu Y."/>
            <person name="Pan J."/>
            <person name="Cron B.R."/>
            <person name="Toner B.M."/>
            <person name="Anantharaman K."/>
            <person name="Breier J.A."/>
            <person name="Dick G.J."/>
            <person name="Li M."/>
        </authorList>
    </citation>
    <scope>NUCLEOTIDE SEQUENCE</scope>
    <source>
        <strain evidence="7">SZUA-1501</strain>
    </source>
</reference>
<dbReference type="GO" id="GO:0006353">
    <property type="term" value="P:DNA-templated transcription termination"/>
    <property type="evidence" value="ECO:0007669"/>
    <property type="project" value="InterPro"/>
</dbReference>
<accession>A0A9D0YRF8</accession>
<organism evidence="7 8">
    <name type="scientific">Aquifex aeolicus</name>
    <dbReference type="NCBI Taxonomy" id="63363"/>
    <lineage>
        <taxon>Bacteria</taxon>
        <taxon>Pseudomonadati</taxon>
        <taxon>Aquificota</taxon>
        <taxon>Aquificia</taxon>
        <taxon>Aquificales</taxon>
        <taxon>Aquificaceae</taxon>
        <taxon>Aquifex</taxon>
    </lineage>
</organism>
<evidence type="ECO:0000313" key="8">
    <source>
        <dbReference type="Proteomes" id="UP000606463"/>
    </source>
</evidence>
<dbReference type="SUPFAM" id="SSF48013">
    <property type="entry name" value="NusB-like"/>
    <property type="match status" value="1"/>
</dbReference>
<protein>
    <recommendedName>
        <fullName evidence="6">NusB/RsmB/TIM44 domain-containing protein</fullName>
    </recommendedName>
</protein>
<dbReference type="Proteomes" id="UP000606463">
    <property type="component" value="Unassembled WGS sequence"/>
</dbReference>
<dbReference type="InterPro" id="IPR035926">
    <property type="entry name" value="NusB-like_sf"/>
</dbReference>
<evidence type="ECO:0000256" key="4">
    <source>
        <dbReference type="ARBA" id="ARBA00023015"/>
    </source>
</evidence>
<gene>
    <name evidence="7" type="ORF">EYH37_05815</name>
</gene>